<reference evidence="5" key="1">
    <citation type="journal article" date="2014" name="Int. J. Syst. Evol. Microbiol.">
        <title>Complete genome sequence of Corynebacterium casei LMG S-19264T (=DSM 44701T), isolated from a smear-ripened cheese.</title>
        <authorList>
            <consortium name="US DOE Joint Genome Institute (JGI-PGF)"/>
            <person name="Walter F."/>
            <person name="Albersmeier A."/>
            <person name="Kalinowski J."/>
            <person name="Ruckert C."/>
        </authorList>
    </citation>
    <scope>NUCLEOTIDE SEQUENCE</scope>
    <source>
        <strain evidence="5">JCM 3131</strain>
    </source>
</reference>
<keyword evidence="1" id="KW-0489">Methyltransferase</keyword>
<evidence type="ECO:0000256" key="3">
    <source>
        <dbReference type="ARBA" id="ARBA00022691"/>
    </source>
</evidence>
<evidence type="ECO:0000313" key="6">
    <source>
        <dbReference type="Proteomes" id="UP000620156"/>
    </source>
</evidence>
<keyword evidence="2" id="KW-0808">Transferase</keyword>
<proteinExistence type="predicted"/>
<dbReference type="Pfam" id="PF05175">
    <property type="entry name" value="MTS"/>
    <property type="match status" value="1"/>
</dbReference>
<evidence type="ECO:0000256" key="1">
    <source>
        <dbReference type="ARBA" id="ARBA00022603"/>
    </source>
</evidence>
<evidence type="ECO:0000313" key="5">
    <source>
        <dbReference type="EMBL" id="GGQ89007.1"/>
    </source>
</evidence>
<dbReference type="PANTHER" id="PTHR45875">
    <property type="entry name" value="METHYLTRANSFERASE N6AMT1"/>
    <property type="match status" value="1"/>
</dbReference>
<organism evidence="5 6">
    <name type="scientific">Streptomyces ruber</name>
    <dbReference type="NCBI Taxonomy" id="83378"/>
    <lineage>
        <taxon>Bacteria</taxon>
        <taxon>Bacillati</taxon>
        <taxon>Actinomycetota</taxon>
        <taxon>Actinomycetes</taxon>
        <taxon>Kitasatosporales</taxon>
        <taxon>Streptomycetaceae</taxon>
        <taxon>Streptomyces</taxon>
    </lineage>
</organism>
<accession>A0A918BRT9</accession>
<reference evidence="5" key="2">
    <citation type="submission" date="2020-09" db="EMBL/GenBank/DDBJ databases">
        <authorList>
            <person name="Sun Q."/>
            <person name="Ohkuma M."/>
        </authorList>
    </citation>
    <scope>NUCLEOTIDE SEQUENCE</scope>
    <source>
        <strain evidence="5">JCM 3131</strain>
    </source>
</reference>
<keyword evidence="6" id="KW-1185">Reference proteome</keyword>
<evidence type="ECO:0000256" key="2">
    <source>
        <dbReference type="ARBA" id="ARBA00022679"/>
    </source>
</evidence>
<dbReference type="SUPFAM" id="SSF53335">
    <property type="entry name" value="S-adenosyl-L-methionine-dependent methyltransferases"/>
    <property type="match status" value="1"/>
</dbReference>
<dbReference type="Proteomes" id="UP000620156">
    <property type="component" value="Unassembled WGS sequence"/>
</dbReference>
<dbReference type="CDD" id="cd02440">
    <property type="entry name" value="AdoMet_MTases"/>
    <property type="match status" value="1"/>
</dbReference>
<dbReference type="RefSeq" id="WP_189220752.1">
    <property type="nucleotide sequence ID" value="NZ_BMQK01000030.1"/>
</dbReference>
<dbReference type="InterPro" id="IPR029063">
    <property type="entry name" value="SAM-dependent_MTases_sf"/>
</dbReference>
<comment type="caution">
    <text evidence="5">The sequence shown here is derived from an EMBL/GenBank/DDBJ whole genome shotgun (WGS) entry which is preliminary data.</text>
</comment>
<evidence type="ECO:0000259" key="4">
    <source>
        <dbReference type="Pfam" id="PF05175"/>
    </source>
</evidence>
<feature type="domain" description="Methyltransferase small" evidence="4">
    <location>
        <begin position="52"/>
        <end position="143"/>
    </location>
</feature>
<dbReference type="InterPro" id="IPR052190">
    <property type="entry name" value="Euk-Arch_PrmC-MTase"/>
</dbReference>
<dbReference type="GO" id="GO:0008276">
    <property type="term" value="F:protein methyltransferase activity"/>
    <property type="evidence" value="ECO:0007669"/>
    <property type="project" value="TreeGrafter"/>
</dbReference>
<dbReference type="GO" id="GO:0008757">
    <property type="term" value="F:S-adenosylmethionine-dependent methyltransferase activity"/>
    <property type="evidence" value="ECO:0007669"/>
    <property type="project" value="TreeGrafter"/>
</dbReference>
<protein>
    <recommendedName>
        <fullName evidence="4">Methyltransferase small domain-containing protein</fullName>
    </recommendedName>
</protein>
<dbReference type="GO" id="GO:0035657">
    <property type="term" value="C:eRF1 methyltransferase complex"/>
    <property type="evidence" value="ECO:0007669"/>
    <property type="project" value="TreeGrafter"/>
</dbReference>
<dbReference type="PANTHER" id="PTHR45875:SF1">
    <property type="entry name" value="METHYLTRANSFERASE N6AMT1"/>
    <property type="match status" value="1"/>
</dbReference>
<dbReference type="GO" id="GO:0032259">
    <property type="term" value="P:methylation"/>
    <property type="evidence" value="ECO:0007669"/>
    <property type="project" value="UniProtKB-KW"/>
</dbReference>
<sequence>MNQESRTSEDRYRLGMDLVEQLGSGEAVPTTFELLDMEWEVLPGTYAPHRGTGTEWYTTVIPYPKGGRFLEIGSGAGVTAIWAALHGGCSHVTATDITEAAVGSTSRNAELHGVADQVRTLRSDVFAELDAEDRFDMVFWNCSVFEAPSEFEFTRDVEWAIFDRGYEALGRYLSQVHDRLLPGGRALVTFNTLGDVDRVTAVAADSGVTLNLLDSSARNLKGYDVTYKLFEILPGTQE</sequence>
<dbReference type="Gene3D" id="3.40.50.150">
    <property type="entry name" value="Vaccinia Virus protein VP39"/>
    <property type="match status" value="1"/>
</dbReference>
<gene>
    <name evidence="5" type="ORF">GCM10010145_68190</name>
</gene>
<dbReference type="InterPro" id="IPR007848">
    <property type="entry name" value="Small_mtfrase_dom"/>
</dbReference>
<dbReference type="EMBL" id="BMQK01000030">
    <property type="protein sequence ID" value="GGQ89007.1"/>
    <property type="molecule type" value="Genomic_DNA"/>
</dbReference>
<keyword evidence="3" id="KW-0949">S-adenosyl-L-methionine</keyword>
<dbReference type="AlphaFoldDB" id="A0A918BRT9"/>
<name>A0A918BRT9_9ACTN</name>